<dbReference type="Pfam" id="PF08327">
    <property type="entry name" value="AHSA1"/>
    <property type="match status" value="1"/>
</dbReference>
<keyword evidence="4" id="KW-1185">Reference proteome</keyword>
<evidence type="ECO:0000259" key="2">
    <source>
        <dbReference type="Pfam" id="PF08327"/>
    </source>
</evidence>
<dbReference type="CDD" id="cd08900">
    <property type="entry name" value="SRPBCC_CalC_Aha1-like_7"/>
    <property type="match status" value="1"/>
</dbReference>
<evidence type="ECO:0000256" key="1">
    <source>
        <dbReference type="ARBA" id="ARBA00006817"/>
    </source>
</evidence>
<name>A0A512NK22_9HYPH</name>
<dbReference type="AlphaFoldDB" id="A0A512NK22"/>
<dbReference type="RefSeq" id="WP_147154660.1">
    <property type="nucleotide sequence ID" value="NZ_BKAJ01000126.1"/>
</dbReference>
<evidence type="ECO:0000313" key="4">
    <source>
        <dbReference type="Proteomes" id="UP000321058"/>
    </source>
</evidence>
<feature type="domain" description="Activator of Hsp90 ATPase homologue 1/2-like C-terminal" evidence="2">
    <location>
        <begin position="20"/>
        <end position="144"/>
    </location>
</feature>
<dbReference type="InterPro" id="IPR023393">
    <property type="entry name" value="START-like_dom_sf"/>
</dbReference>
<sequence length="156" mass="17604">MTIRNAKHATFTIERVYPSTPDRVFAAWSSKEAKTAWAYCHAEWPVTEHIFDFRVGGREYAVTGPAGGTRHVFNAHYFDIVPDQRIVYAYDMHLDNRRISVSLATIEFFDVAGGTRLVLTEQGAFLDGYDDIAGREEGTRIGLGNLDRLFSQQRAA</sequence>
<gene>
    <name evidence="3" type="ORF">RSO01_64690</name>
</gene>
<dbReference type="SUPFAM" id="SSF55961">
    <property type="entry name" value="Bet v1-like"/>
    <property type="match status" value="1"/>
</dbReference>
<evidence type="ECO:0000313" key="3">
    <source>
        <dbReference type="EMBL" id="GEP59303.1"/>
    </source>
</evidence>
<proteinExistence type="inferred from homology"/>
<protein>
    <submittedName>
        <fullName evidence="3">Activator of HSP90 ATPase</fullName>
    </submittedName>
</protein>
<comment type="similarity">
    <text evidence="1">Belongs to the AHA1 family.</text>
</comment>
<organism evidence="3 4">
    <name type="scientific">Reyranella soli</name>
    <dbReference type="NCBI Taxonomy" id="1230389"/>
    <lineage>
        <taxon>Bacteria</taxon>
        <taxon>Pseudomonadati</taxon>
        <taxon>Pseudomonadota</taxon>
        <taxon>Alphaproteobacteria</taxon>
        <taxon>Hyphomicrobiales</taxon>
        <taxon>Reyranellaceae</taxon>
        <taxon>Reyranella</taxon>
    </lineage>
</organism>
<comment type="caution">
    <text evidence="3">The sequence shown here is derived from an EMBL/GenBank/DDBJ whole genome shotgun (WGS) entry which is preliminary data.</text>
</comment>
<dbReference type="EMBL" id="BKAJ01000126">
    <property type="protein sequence ID" value="GEP59303.1"/>
    <property type="molecule type" value="Genomic_DNA"/>
</dbReference>
<reference evidence="3 4" key="1">
    <citation type="submission" date="2019-07" db="EMBL/GenBank/DDBJ databases">
        <title>Whole genome shotgun sequence of Reyranella soli NBRC 108950.</title>
        <authorList>
            <person name="Hosoyama A."/>
            <person name="Uohara A."/>
            <person name="Ohji S."/>
            <person name="Ichikawa N."/>
        </authorList>
    </citation>
    <scope>NUCLEOTIDE SEQUENCE [LARGE SCALE GENOMIC DNA]</scope>
    <source>
        <strain evidence="3 4">NBRC 108950</strain>
    </source>
</reference>
<dbReference type="Proteomes" id="UP000321058">
    <property type="component" value="Unassembled WGS sequence"/>
</dbReference>
<dbReference type="Gene3D" id="3.30.530.20">
    <property type="match status" value="1"/>
</dbReference>
<dbReference type="OrthoDB" id="9803476at2"/>
<dbReference type="InterPro" id="IPR013538">
    <property type="entry name" value="ASHA1/2-like_C"/>
</dbReference>
<accession>A0A512NK22</accession>